<organism evidence="1 2">
    <name type="scientific">Crocosphaera watsonii WH 8501</name>
    <dbReference type="NCBI Taxonomy" id="165597"/>
    <lineage>
        <taxon>Bacteria</taxon>
        <taxon>Bacillati</taxon>
        <taxon>Cyanobacteriota</taxon>
        <taxon>Cyanophyceae</taxon>
        <taxon>Oscillatoriophycideae</taxon>
        <taxon>Chroococcales</taxon>
        <taxon>Aphanothecaceae</taxon>
        <taxon>Crocosphaera</taxon>
    </lineage>
</organism>
<comment type="caution">
    <text evidence="1">The sequence shown here is derived from an EMBL/GenBank/DDBJ whole genome shotgun (WGS) entry which is preliminary data.</text>
</comment>
<proteinExistence type="predicted"/>
<keyword evidence="2" id="KW-1185">Reference proteome</keyword>
<dbReference type="EMBL" id="AADV02000153">
    <property type="protein sequence ID" value="EAM48351.1"/>
    <property type="molecule type" value="Genomic_DNA"/>
</dbReference>
<dbReference type="Proteomes" id="UP000003922">
    <property type="component" value="Unassembled WGS sequence"/>
</dbReference>
<accession>Q4BWR4</accession>
<reference evidence="1" key="1">
    <citation type="submission" date="2004-02" db="EMBL/GenBank/DDBJ databases">
        <authorList>
            <consortium name="DOE Joint Genome Institute"/>
        </authorList>
    </citation>
    <scope>NUCLEOTIDE SEQUENCE [LARGE SCALE GENOMIC DNA]</scope>
    <source>
        <strain evidence="1">WH 8501</strain>
    </source>
</reference>
<evidence type="ECO:0000313" key="2">
    <source>
        <dbReference type="Proteomes" id="UP000003922"/>
    </source>
</evidence>
<reference evidence="1" key="2">
    <citation type="submission" date="2005-06" db="EMBL/GenBank/DDBJ databases">
        <title>Sequencing of the draft genome and assembly of Crocosphaera watsonii WH 8501.</title>
        <authorList>
            <consortium name="US DOE Joint Genome Institute (JGI-PGF)"/>
            <person name="Copeland A."/>
            <person name="Lucas S."/>
            <person name="Lapidus A."/>
            <person name="Barry K."/>
            <person name="Detter C."/>
            <person name="Glavina T."/>
            <person name="Hammon N."/>
            <person name="Israni S."/>
            <person name="Pitluck S."/>
            <person name="Richardson P."/>
        </authorList>
    </citation>
    <scope>NUCLEOTIDE SEQUENCE [LARGE SCALE GENOMIC DNA]</scope>
    <source>
        <strain evidence="1">WH 8501</strain>
    </source>
</reference>
<evidence type="ECO:0000313" key="1">
    <source>
        <dbReference type="EMBL" id="EAM48351.1"/>
    </source>
</evidence>
<dbReference type="AlphaFoldDB" id="Q4BWR4"/>
<sequence>MSPREVDNSHYTPNIGDFVLNRILSHNVEQVPEDFGVLITSENIEQHLAKIRSDREEWAKMRPNEVELVETLKQNFKEQQ</sequence>
<name>Q4BWR4_CROWT</name>
<reference evidence="1" key="3">
    <citation type="submission" date="2016-12" db="EMBL/GenBank/DDBJ databases">
        <title>Annotation of the draft genome assembly of Crocosphaera watsonii WH 8501.</title>
        <authorList>
            <consortium name="US DOE Joint Genome Institute (JGI-ORNL)"/>
            <person name="Larimer F."/>
            <person name="Land M."/>
        </authorList>
    </citation>
    <scope>NUCLEOTIDE SEQUENCE</scope>
    <source>
        <strain evidence="1">WH 8501</strain>
    </source>
</reference>
<dbReference type="RefSeq" id="WP_007307865.1">
    <property type="nucleotide sequence ID" value="NZ_AADV02000153.1"/>
</dbReference>
<protein>
    <submittedName>
        <fullName evidence="1">Uncharacterized protein</fullName>
    </submittedName>
</protein>
<gene>
    <name evidence="1" type="ORF">CwatDRAFT_0855</name>
</gene>
<dbReference type="KEGG" id="cwa:CwatDRAFT_0855"/>